<evidence type="ECO:0000313" key="2">
    <source>
        <dbReference type="EMBL" id="MBT1172470.1"/>
    </source>
</evidence>
<keyword evidence="1" id="KW-0472">Membrane</keyword>
<feature type="transmembrane region" description="Helical" evidence="1">
    <location>
        <begin position="69"/>
        <end position="93"/>
    </location>
</feature>
<reference evidence="2 3" key="1">
    <citation type="journal article" date="2021" name="Environ. Microbiol.">
        <title>Genetic insights into the dark matter of the mammalian gut microbiota through targeted genome reconstruction.</title>
        <authorList>
            <person name="Lugli G.A."/>
            <person name="Alessandri G."/>
            <person name="Milani C."/>
            <person name="Viappiani A."/>
            <person name="Fontana F."/>
            <person name="Tarracchini C."/>
            <person name="Mancabelli L."/>
            <person name="Argentini C."/>
            <person name="Ruiz L."/>
            <person name="Margolles A."/>
            <person name="van Sinderen D."/>
            <person name="Turroni F."/>
            <person name="Ventura M."/>
        </authorList>
    </citation>
    <scope>NUCLEOTIDE SEQUENCE [LARGE SCALE GENOMIC DNA]</scope>
    <source>
        <strain evidence="2 3">MA2</strain>
    </source>
</reference>
<organism evidence="2 3">
    <name type="scientific">Bifidobacterium santillanense</name>
    <dbReference type="NCBI Taxonomy" id="2809028"/>
    <lineage>
        <taxon>Bacteria</taxon>
        <taxon>Bacillati</taxon>
        <taxon>Actinomycetota</taxon>
        <taxon>Actinomycetes</taxon>
        <taxon>Bifidobacteriales</taxon>
        <taxon>Bifidobacteriaceae</taxon>
        <taxon>Bifidobacterium</taxon>
    </lineage>
</organism>
<evidence type="ECO:0000256" key="1">
    <source>
        <dbReference type="SAM" id="Phobius"/>
    </source>
</evidence>
<evidence type="ECO:0000313" key="3">
    <source>
        <dbReference type="Proteomes" id="UP000773064"/>
    </source>
</evidence>
<sequence>MSDEAIENTITATDETAAEPVEDACGCKGDGKDGCRCKGHGPKRCPIRRCPVKALTLKGNGKDGESCNALGAAVSVVIMAATVALSVYAQYVLTKWAVKDAVREMGHGRH</sequence>
<keyword evidence="1" id="KW-0812">Transmembrane</keyword>
<comment type="caution">
    <text evidence="2">The sequence shown here is derived from an EMBL/GenBank/DDBJ whole genome shotgun (WGS) entry which is preliminary data.</text>
</comment>
<dbReference type="RefSeq" id="WP_214357746.1">
    <property type="nucleotide sequence ID" value="NZ_JAFEJS010000002.1"/>
</dbReference>
<keyword evidence="1" id="KW-1133">Transmembrane helix</keyword>
<keyword evidence="3" id="KW-1185">Reference proteome</keyword>
<gene>
    <name evidence="2" type="ORF">JS528_03655</name>
</gene>
<proteinExistence type="predicted"/>
<accession>A0ABS5UNH2</accession>
<name>A0ABS5UNH2_9BIFI</name>
<dbReference type="EMBL" id="JAFEJS010000002">
    <property type="protein sequence ID" value="MBT1172470.1"/>
    <property type="molecule type" value="Genomic_DNA"/>
</dbReference>
<protein>
    <submittedName>
        <fullName evidence="2">Uncharacterized protein</fullName>
    </submittedName>
</protein>
<dbReference type="Proteomes" id="UP000773064">
    <property type="component" value="Unassembled WGS sequence"/>
</dbReference>